<dbReference type="Proteomes" id="UP000068196">
    <property type="component" value="Chromosome"/>
</dbReference>
<evidence type="ECO:0000256" key="4">
    <source>
        <dbReference type="ARBA" id="ARBA00022679"/>
    </source>
</evidence>
<dbReference type="InterPro" id="IPR027417">
    <property type="entry name" value="P-loop_NTPase"/>
</dbReference>
<feature type="site" description="Interaction with substrate tRNA" evidence="10">
    <location>
        <position position="103"/>
    </location>
</feature>
<dbReference type="GO" id="GO:0005524">
    <property type="term" value="F:ATP binding"/>
    <property type="evidence" value="ECO:0007669"/>
    <property type="project" value="UniProtKB-UniRule"/>
</dbReference>
<reference evidence="12 13" key="1">
    <citation type="journal article" date="2016" name="Int. J. Syst. Evol. Microbiol.">
        <title>Caldimicrobium thiodismutans sp. nov., a sulfur-disproportionating bacterium isolated from a hot spring, and emended description of the genus Caldimicrobium.</title>
        <authorList>
            <person name="Kojima H."/>
            <person name="Umezawa K."/>
            <person name="Fukui M."/>
        </authorList>
    </citation>
    <scope>NUCLEOTIDE SEQUENCE [LARGE SCALE GENOMIC DNA]</scope>
    <source>
        <strain evidence="12 13">TF1</strain>
    </source>
</reference>
<comment type="cofactor">
    <cofactor evidence="1 10">
        <name>Mg(2+)</name>
        <dbReference type="ChEBI" id="CHEBI:18420"/>
    </cofactor>
</comment>
<evidence type="ECO:0000256" key="3">
    <source>
        <dbReference type="ARBA" id="ARBA00005842"/>
    </source>
</evidence>
<dbReference type="PROSITE" id="PS50052">
    <property type="entry name" value="GUANYLATE_KINASE_2"/>
    <property type="match status" value="1"/>
</dbReference>
<evidence type="ECO:0000313" key="12">
    <source>
        <dbReference type="EMBL" id="BAU23327.1"/>
    </source>
</evidence>
<keyword evidence="7 10" id="KW-0067">ATP-binding</keyword>
<evidence type="ECO:0000313" key="13">
    <source>
        <dbReference type="Proteomes" id="UP000068196"/>
    </source>
</evidence>
<keyword evidence="8 10" id="KW-0460">Magnesium</keyword>
<comment type="similarity">
    <text evidence="3 10">Belongs to the IPP transferase family.</text>
</comment>
<feature type="binding site" evidence="10">
    <location>
        <begin position="14"/>
        <end position="19"/>
    </location>
    <ligand>
        <name>substrate</name>
    </ligand>
</feature>
<keyword evidence="13" id="KW-1185">Reference proteome</keyword>
<dbReference type="Pfam" id="PF01715">
    <property type="entry name" value="IPPT"/>
    <property type="match status" value="1"/>
</dbReference>
<evidence type="ECO:0000256" key="5">
    <source>
        <dbReference type="ARBA" id="ARBA00022694"/>
    </source>
</evidence>
<comment type="caution">
    <text evidence="10">Lacks conserved residue(s) required for the propagation of feature annotation.</text>
</comment>
<dbReference type="HAMAP" id="MF_00185">
    <property type="entry name" value="IPP_trans"/>
    <property type="match status" value="1"/>
</dbReference>
<reference evidence="13" key="2">
    <citation type="journal article" date="2016" name="Int. J. Syst. Evol. Microbiol.">
        <title>Caldimicrobium thiodismutans sp. nov., a sulfur-disproportionating bacterium isolated from a hot spring.</title>
        <authorList>
            <person name="Kojima H."/>
            <person name="Umezawa K."/>
            <person name="Fukui M."/>
        </authorList>
    </citation>
    <scope>NUCLEOTIDE SEQUENCE [LARGE SCALE GENOMIC DNA]</scope>
    <source>
        <strain evidence="13">TF1</strain>
    </source>
</reference>
<dbReference type="SUPFAM" id="SSF52540">
    <property type="entry name" value="P-loop containing nucleoside triphosphate hydrolases"/>
    <property type="match status" value="2"/>
</dbReference>
<feature type="domain" description="Guanylate kinase-like" evidence="11">
    <location>
        <begin position="5"/>
        <end position="94"/>
    </location>
</feature>
<evidence type="ECO:0000256" key="8">
    <source>
        <dbReference type="ARBA" id="ARBA00022842"/>
    </source>
</evidence>
<evidence type="ECO:0000256" key="2">
    <source>
        <dbReference type="ARBA" id="ARBA00003213"/>
    </source>
</evidence>
<dbReference type="AlphaFoldDB" id="A0A0U5AXZ2"/>
<protein>
    <recommendedName>
        <fullName evidence="10">tRNA dimethylallyltransferase</fullName>
        <ecNumber evidence="10">2.5.1.75</ecNumber>
    </recommendedName>
    <alternativeName>
        <fullName evidence="10">Dimethylallyl diphosphate:tRNA dimethylallyltransferase</fullName>
        <shortName evidence="10">DMAPP:tRNA dimethylallyltransferase</shortName>
        <shortName evidence="10">DMATase</shortName>
    </alternativeName>
    <alternativeName>
        <fullName evidence="10">Isopentenyl-diphosphate:tRNA isopentenyltransferase</fullName>
        <shortName evidence="10">IPP transferase</shortName>
        <shortName evidence="10">IPPT</shortName>
        <shortName evidence="10">IPTase</shortName>
    </alternativeName>
</protein>
<proteinExistence type="inferred from homology"/>
<gene>
    <name evidence="10" type="primary">miaA</name>
    <name evidence="12" type="ORF">THC_0942</name>
</gene>
<dbReference type="Gene3D" id="3.40.50.300">
    <property type="entry name" value="P-loop containing nucleotide triphosphate hydrolases"/>
    <property type="match status" value="1"/>
</dbReference>
<dbReference type="PANTHER" id="PTHR11088">
    <property type="entry name" value="TRNA DIMETHYLALLYLTRANSFERASE"/>
    <property type="match status" value="1"/>
</dbReference>
<evidence type="ECO:0000256" key="7">
    <source>
        <dbReference type="ARBA" id="ARBA00022840"/>
    </source>
</evidence>
<dbReference type="Gene3D" id="1.10.20.140">
    <property type="match status" value="1"/>
</dbReference>
<dbReference type="InterPro" id="IPR008144">
    <property type="entry name" value="Guanylate_kin-like_dom"/>
</dbReference>
<dbReference type="PATRIC" id="fig|1653476.3.peg.979"/>
<feature type="binding site" evidence="10">
    <location>
        <begin position="12"/>
        <end position="19"/>
    </location>
    <ligand>
        <name>ATP</name>
        <dbReference type="ChEBI" id="CHEBI:30616"/>
    </ligand>
</feature>
<organism evidence="12 13">
    <name type="scientific">Caldimicrobium thiodismutans</name>
    <dbReference type="NCBI Taxonomy" id="1653476"/>
    <lineage>
        <taxon>Bacteria</taxon>
        <taxon>Pseudomonadati</taxon>
        <taxon>Thermodesulfobacteriota</taxon>
        <taxon>Thermodesulfobacteria</taxon>
        <taxon>Thermodesulfobacteriales</taxon>
        <taxon>Thermodesulfobacteriaceae</taxon>
        <taxon>Caldimicrobium</taxon>
    </lineage>
</organism>
<feature type="region of interest" description="Interaction with substrate tRNA" evidence="10">
    <location>
        <begin position="37"/>
        <end position="40"/>
    </location>
</feature>
<dbReference type="GO" id="GO:0006400">
    <property type="term" value="P:tRNA modification"/>
    <property type="evidence" value="ECO:0007669"/>
    <property type="project" value="TreeGrafter"/>
</dbReference>
<feature type="site" description="Interaction with substrate tRNA" evidence="10">
    <location>
        <position position="124"/>
    </location>
</feature>
<dbReference type="OrthoDB" id="9776390at2"/>
<keyword evidence="4 10" id="KW-0808">Transferase</keyword>
<name>A0A0U5AXZ2_9BACT</name>
<dbReference type="InterPro" id="IPR018022">
    <property type="entry name" value="IPT"/>
</dbReference>
<evidence type="ECO:0000256" key="6">
    <source>
        <dbReference type="ARBA" id="ARBA00022741"/>
    </source>
</evidence>
<dbReference type="InterPro" id="IPR039657">
    <property type="entry name" value="Dimethylallyltransferase"/>
</dbReference>
<dbReference type="NCBIfam" id="TIGR00174">
    <property type="entry name" value="miaA"/>
    <property type="match status" value="1"/>
</dbReference>
<keyword evidence="5 10" id="KW-0819">tRNA processing</keyword>
<sequence>MKENIKVVAICGPTGVGKTEVSIEIATKFSGEIINFDSQQFYQELCIGTAKPTAEERKGIPHHLFEELSLFEEMNAARFLELADKKVKEINLRGRLPILVGGTGLYLRVFEYGLFEVKVDPEIRKKLKIKAETELSSLFEELKNLDPEYAQKIHPKDRVRIVRALEVILSTGKPFSEFHRQSLFFTQKRYPLLKIGLYLPREELYAKINARVERMIEAGWLKEVESLYQKYGASVFDRIKAIGYKELYQVLCGELTLSTALEKIKRDTRHYAKRQLTWFKKEKDLEWFKPSEILTILQRIEAFLKEA</sequence>
<dbReference type="KEGG" id="cthi:THC_0942"/>
<dbReference type="EC" id="2.5.1.75" evidence="10"/>
<comment type="function">
    <text evidence="2 10">Catalyzes the transfer of a dimethylallyl group onto the adenine at position 37 in tRNAs that read codons beginning with uridine, leading to the formation of N6-(dimethylallyl)adenosine (i(6)A).</text>
</comment>
<evidence type="ECO:0000256" key="9">
    <source>
        <dbReference type="ARBA" id="ARBA00049563"/>
    </source>
</evidence>
<evidence type="ECO:0000256" key="1">
    <source>
        <dbReference type="ARBA" id="ARBA00001946"/>
    </source>
</evidence>
<keyword evidence="6 10" id="KW-0547">Nucleotide-binding</keyword>
<dbReference type="GO" id="GO:0052381">
    <property type="term" value="F:tRNA dimethylallyltransferase activity"/>
    <property type="evidence" value="ECO:0007669"/>
    <property type="project" value="UniProtKB-UniRule"/>
</dbReference>
<comment type="subunit">
    <text evidence="10">Monomer.</text>
</comment>
<dbReference type="RefSeq" id="WP_068514059.1">
    <property type="nucleotide sequence ID" value="NZ_AP014945.1"/>
</dbReference>
<comment type="catalytic activity">
    <reaction evidence="9 10">
        <text>adenosine(37) in tRNA + dimethylallyl diphosphate = N(6)-dimethylallyladenosine(37) in tRNA + diphosphate</text>
        <dbReference type="Rhea" id="RHEA:26482"/>
        <dbReference type="Rhea" id="RHEA-COMP:10162"/>
        <dbReference type="Rhea" id="RHEA-COMP:10375"/>
        <dbReference type="ChEBI" id="CHEBI:33019"/>
        <dbReference type="ChEBI" id="CHEBI:57623"/>
        <dbReference type="ChEBI" id="CHEBI:74411"/>
        <dbReference type="ChEBI" id="CHEBI:74415"/>
        <dbReference type="EC" id="2.5.1.75"/>
    </reaction>
</comment>
<dbReference type="STRING" id="1653476.THC_0942"/>
<accession>A0A0U5AXZ2</accession>
<evidence type="ECO:0000259" key="11">
    <source>
        <dbReference type="PROSITE" id="PS50052"/>
    </source>
</evidence>
<dbReference type="PANTHER" id="PTHR11088:SF60">
    <property type="entry name" value="TRNA DIMETHYLALLYLTRANSFERASE"/>
    <property type="match status" value="1"/>
</dbReference>
<dbReference type="EMBL" id="AP014945">
    <property type="protein sequence ID" value="BAU23327.1"/>
    <property type="molecule type" value="Genomic_DNA"/>
</dbReference>
<evidence type="ECO:0000256" key="10">
    <source>
        <dbReference type="HAMAP-Rule" id="MF_00185"/>
    </source>
</evidence>